<dbReference type="EMBL" id="QXFY01006379">
    <property type="protein sequence ID" value="KAE9268964.1"/>
    <property type="molecule type" value="Genomic_DNA"/>
</dbReference>
<reference evidence="1 2" key="1">
    <citation type="submission" date="2018-09" db="EMBL/GenBank/DDBJ databases">
        <title>Genomic investigation of the strawberry pathogen Phytophthora fragariae indicates pathogenicity is determined by transcriptional variation in three key races.</title>
        <authorList>
            <person name="Adams T.M."/>
            <person name="Armitage A.D."/>
            <person name="Sobczyk M.K."/>
            <person name="Bates H.J."/>
            <person name="Dunwell J.M."/>
            <person name="Nellist C.F."/>
            <person name="Harrison R.J."/>
        </authorList>
    </citation>
    <scope>NUCLEOTIDE SEQUENCE [LARGE SCALE GENOMIC DNA]</scope>
    <source>
        <strain evidence="1 2">NOV-77</strain>
    </source>
</reference>
<protein>
    <submittedName>
        <fullName evidence="1">Uncharacterized protein</fullName>
    </submittedName>
</protein>
<evidence type="ECO:0000313" key="2">
    <source>
        <dbReference type="Proteomes" id="UP000486351"/>
    </source>
</evidence>
<name>A0A6G0Q4H3_9STRA</name>
<proteinExistence type="predicted"/>
<sequence>MAGSSIFVLKPNDVSLSFQDPGQLCLHQMMQPSAAKQMVPVTKTECNHPLYIAFCMSALDGCITYKTSKL</sequence>
<organism evidence="1 2">
    <name type="scientific">Phytophthora fragariae</name>
    <dbReference type="NCBI Taxonomy" id="53985"/>
    <lineage>
        <taxon>Eukaryota</taxon>
        <taxon>Sar</taxon>
        <taxon>Stramenopiles</taxon>
        <taxon>Oomycota</taxon>
        <taxon>Peronosporomycetes</taxon>
        <taxon>Peronosporales</taxon>
        <taxon>Peronosporaceae</taxon>
        <taxon>Phytophthora</taxon>
    </lineage>
</organism>
<dbReference type="AlphaFoldDB" id="A0A6G0Q4H3"/>
<dbReference type="Proteomes" id="UP000486351">
    <property type="component" value="Unassembled WGS sequence"/>
</dbReference>
<comment type="caution">
    <text evidence="1">The sequence shown here is derived from an EMBL/GenBank/DDBJ whole genome shotgun (WGS) entry which is preliminary data.</text>
</comment>
<accession>A0A6G0Q4H3</accession>
<evidence type="ECO:0000313" key="1">
    <source>
        <dbReference type="EMBL" id="KAE9268964.1"/>
    </source>
</evidence>
<gene>
    <name evidence="1" type="ORF">PF008_g30987</name>
</gene>